<name>A0A8J5CFQ9_CHIOP</name>
<evidence type="ECO:0000313" key="9">
    <source>
        <dbReference type="Proteomes" id="UP000770661"/>
    </source>
</evidence>
<evidence type="ECO:0000313" key="8">
    <source>
        <dbReference type="EMBL" id="KAG0720468.1"/>
    </source>
</evidence>
<comment type="caution">
    <text evidence="8">The sequence shown here is derived from an EMBL/GenBank/DDBJ whole genome shotgun (WGS) entry which is preliminary data.</text>
</comment>
<keyword evidence="2" id="KW-1015">Disulfide bond</keyword>
<dbReference type="Pfam" id="PF00149">
    <property type="entry name" value="Metallophos"/>
    <property type="match status" value="1"/>
</dbReference>
<organism evidence="8 9">
    <name type="scientific">Chionoecetes opilio</name>
    <name type="common">Atlantic snow crab</name>
    <name type="synonym">Cancer opilio</name>
    <dbReference type="NCBI Taxonomy" id="41210"/>
    <lineage>
        <taxon>Eukaryota</taxon>
        <taxon>Metazoa</taxon>
        <taxon>Ecdysozoa</taxon>
        <taxon>Arthropoda</taxon>
        <taxon>Crustacea</taxon>
        <taxon>Multicrustacea</taxon>
        <taxon>Malacostraca</taxon>
        <taxon>Eumalacostraca</taxon>
        <taxon>Eucarida</taxon>
        <taxon>Decapoda</taxon>
        <taxon>Pleocyemata</taxon>
        <taxon>Brachyura</taxon>
        <taxon>Eubrachyura</taxon>
        <taxon>Majoidea</taxon>
        <taxon>Majidae</taxon>
        <taxon>Chionoecetes</taxon>
    </lineage>
</organism>
<dbReference type="SUPFAM" id="SSF56300">
    <property type="entry name" value="Metallo-dependent phosphatases"/>
    <property type="match status" value="1"/>
</dbReference>
<proteinExistence type="predicted"/>
<comment type="catalytic activity">
    <reaction evidence="5">
        <text>a sphingomyelin + H2O = phosphocholine + an N-acylsphing-4-enine + H(+)</text>
        <dbReference type="Rhea" id="RHEA:19253"/>
        <dbReference type="ChEBI" id="CHEBI:15377"/>
        <dbReference type="ChEBI" id="CHEBI:15378"/>
        <dbReference type="ChEBI" id="CHEBI:17636"/>
        <dbReference type="ChEBI" id="CHEBI:52639"/>
        <dbReference type="ChEBI" id="CHEBI:295975"/>
        <dbReference type="EC" id="3.1.4.12"/>
    </reaction>
    <physiologicalReaction direction="left-to-right" evidence="5">
        <dbReference type="Rhea" id="RHEA:19254"/>
    </physiologicalReaction>
</comment>
<feature type="domain" description="Saposin B-type" evidence="7">
    <location>
        <begin position="79"/>
        <end position="165"/>
    </location>
</feature>
<evidence type="ECO:0000256" key="3">
    <source>
        <dbReference type="ARBA" id="ARBA00023180"/>
    </source>
</evidence>
<dbReference type="AlphaFoldDB" id="A0A8J5CFQ9"/>
<dbReference type="Proteomes" id="UP000770661">
    <property type="component" value="Unassembled WGS sequence"/>
</dbReference>
<dbReference type="InterPro" id="IPR011001">
    <property type="entry name" value="Saposin-like"/>
</dbReference>
<dbReference type="Gene3D" id="1.10.225.10">
    <property type="entry name" value="Saposin-like"/>
    <property type="match status" value="1"/>
</dbReference>
<evidence type="ECO:0000259" key="7">
    <source>
        <dbReference type="PROSITE" id="PS50015"/>
    </source>
</evidence>
<keyword evidence="9" id="KW-1185">Reference proteome</keyword>
<dbReference type="InterPro" id="IPR029052">
    <property type="entry name" value="Metallo-depent_PP-like"/>
</dbReference>
<dbReference type="GO" id="GO:0005615">
    <property type="term" value="C:extracellular space"/>
    <property type="evidence" value="ECO:0007669"/>
    <property type="project" value="TreeGrafter"/>
</dbReference>
<dbReference type="EMBL" id="JACEEZ010012826">
    <property type="protein sequence ID" value="KAG0720468.1"/>
    <property type="molecule type" value="Genomic_DNA"/>
</dbReference>
<dbReference type="InterPro" id="IPR004843">
    <property type="entry name" value="Calcineurin-like_PHP"/>
</dbReference>
<protein>
    <submittedName>
        <fullName evidence="8">Sphingomyelin phosphodiesterase</fullName>
    </submittedName>
</protein>
<dbReference type="GO" id="GO:0016020">
    <property type="term" value="C:membrane"/>
    <property type="evidence" value="ECO:0007669"/>
    <property type="project" value="GOC"/>
</dbReference>
<evidence type="ECO:0000256" key="2">
    <source>
        <dbReference type="ARBA" id="ARBA00023157"/>
    </source>
</evidence>
<dbReference type="GO" id="GO:0061750">
    <property type="term" value="F:acid sphingomyelin phosphodiesterase activity"/>
    <property type="evidence" value="ECO:0007669"/>
    <property type="project" value="TreeGrafter"/>
</dbReference>
<keyword evidence="1" id="KW-0378">Hydrolase</keyword>
<dbReference type="GO" id="GO:0006685">
    <property type="term" value="P:sphingomyelin catabolic process"/>
    <property type="evidence" value="ECO:0007669"/>
    <property type="project" value="TreeGrafter"/>
</dbReference>
<evidence type="ECO:0000256" key="1">
    <source>
        <dbReference type="ARBA" id="ARBA00022801"/>
    </source>
</evidence>
<evidence type="ECO:0000256" key="6">
    <source>
        <dbReference type="SAM" id="SignalP"/>
    </source>
</evidence>
<dbReference type="GO" id="GO:0016798">
    <property type="term" value="F:hydrolase activity, acting on glycosyl bonds"/>
    <property type="evidence" value="ECO:0007669"/>
    <property type="project" value="UniProtKB-KW"/>
</dbReference>
<evidence type="ECO:0000256" key="5">
    <source>
        <dbReference type="ARBA" id="ARBA00047268"/>
    </source>
</evidence>
<dbReference type="PROSITE" id="PS50015">
    <property type="entry name" value="SAP_B"/>
    <property type="match status" value="1"/>
</dbReference>
<dbReference type="GO" id="GO:0046513">
    <property type="term" value="P:ceramide biosynthetic process"/>
    <property type="evidence" value="ECO:0007669"/>
    <property type="project" value="TreeGrafter"/>
</dbReference>
<dbReference type="OrthoDB" id="282973at2759"/>
<accession>A0A8J5CFQ9</accession>
<evidence type="ECO:0000256" key="4">
    <source>
        <dbReference type="ARBA" id="ARBA00023295"/>
    </source>
</evidence>
<dbReference type="PANTHER" id="PTHR10340">
    <property type="entry name" value="SPHINGOMYELIN PHOSPHODIESTERASE"/>
    <property type="match status" value="1"/>
</dbReference>
<keyword evidence="6" id="KW-0732">Signal</keyword>
<sequence>MAAGRVYAVLLVVLPALTHVSGVPLEWRPTQEILRQDFRDAIETGHIGVALRRVAQELDLGSLLLGGELDGAGSEGRRNLLFCTTCSIGSNEVLHAIQNGTDPLAIATLATKLCINLGIASKTFCENMIEIAEPQIFWVLNNTEGLTGKDVCGMVFGGFGCSTNNPDRVWEVKLPEVPKPPVTPPPTPAPGAPVMKVLHLADTHYDPHYLPGSNAVCGDKYFCCRAESGPLETSEAAAGKWGDYRNCDAPKWLLEATYSHINEQYPDLDFIIWTGDLVPHVVWNTSREGNLEIIQASVQMVKDHFPGVPVFPALGNHEAHPVNA</sequence>
<keyword evidence="4" id="KW-0326">Glycosidase</keyword>
<dbReference type="InterPro" id="IPR008139">
    <property type="entry name" value="SaposinB_dom"/>
</dbReference>
<gene>
    <name evidence="8" type="primary">SMPD1_1</name>
    <name evidence="8" type="ORF">GWK47_006750</name>
</gene>
<feature type="signal peptide" evidence="6">
    <location>
        <begin position="1"/>
        <end position="22"/>
    </location>
</feature>
<reference evidence="8" key="1">
    <citation type="submission" date="2020-07" db="EMBL/GenBank/DDBJ databases">
        <title>The High-quality genome of the commercially important snow crab, Chionoecetes opilio.</title>
        <authorList>
            <person name="Jeong J.-H."/>
            <person name="Ryu S."/>
        </authorList>
    </citation>
    <scope>NUCLEOTIDE SEQUENCE</scope>
    <source>
        <strain evidence="8">MADBK_172401_WGS</strain>
        <tissue evidence="8">Digestive gland</tissue>
    </source>
</reference>
<dbReference type="PANTHER" id="PTHR10340:SF29">
    <property type="entry name" value="SPHINGOMYELIN PHOSPHODIESTERASE"/>
    <property type="match status" value="1"/>
</dbReference>
<dbReference type="GO" id="GO:0005764">
    <property type="term" value="C:lysosome"/>
    <property type="evidence" value="ECO:0007669"/>
    <property type="project" value="TreeGrafter"/>
</dbReference>
<feature type="chain" id="PRO_5035265679" evidence="6">
    <location>
        <begin position="23"/>
        <end position="324"/>
    </location>
</feature>
<dbReference type="SUPFAM" id="SSF47862">
    <property type="entry name" value="Saposin"/>
    <property type="match status" value="1"/>
</dbReference>
<keyword evidence="3" id="KW-0325">Glycoprotein</keyword>